<comment type="caution">
    <text evidence="8">The sequence shown here is derived from an EMBL/GenBank/DDBJ whole genome shotgun (WGS) entry which is preliminary data.</text>
</comment>
<dbReference type="PANTHER" id="PTHR48111">
    <property type="entry name" value="REGULATOR OF RPOS"/>
    <property type="match status" value="1"/>
</dbReference>
<dbReference type="InterPro" id="IPR039420">
    <property type="entry name" value="WalR-like"/>
</dbReference>
<sequence>MRIAIADDDGDSLAFLENVVTSLGHVSAKFADGERLSAALLRDTFDLVMLDWNMPGKSGFEVLQWMQSTIDNPPPVVMLTARTAKRDVTDALNAGADDYICKPEDEEVIAARIAAVLRRSNGSSSMDKIAEYGNYRLDRMAQTIRHNGADIVLTAKEFELADLLFRNRDRTLSRAYIMETIWRTSADLATRTLDMHISRVRSKLSLKPENGFRIFTVFGYGYRLETIDPAKDPAATE</sequence>
<feature type="DNA-binding region" description="OmpR/PhoB-type" evidence="5">
    <location>
        <begin position="127"/>
        <end position="226"/>
    </location>
</feature>
<dbReference type="GO" id="GO:0000156">
    <property type="term" value="F:phosphorelay response regulator activity"/>
    <property type="evidence" value="ECO:0007669"/>
    <property type="project" value="TreeGrafter"/>
</dbReference>
<evidence type="ECO:0000259" key="6">
    <source>
        <dbReference type="PROSITE" id="PS50110"/>
    </source>
</evidence>
<evidence type="ECO:0000256" key="5">
    <source>
        <dbReference type="PROSITE-ProRule" id="PRU01091"/>
    </source>
</evidence>
<protein>
    <submittedName>
        <fullName evidence="8">DNA-binding response OmpR family regulator</fullName>
    </submittedName>
</protein>
<dbReference type="Pfam" id="PF00486">
    <property type="entry name" value="Trans_reg_C"/>
    <property type="match status" value="1"/>
</dbReference>
<dbReference type="InterPro" id="IPR036388">
    <property type="entry name" value="WH-like_DNA-bd_sf"/>
</dbReference>
<evidence type="ECO:0000256" key="4">
    <source>
        <dbReference type="PROSITE-ProRule" id="PRU00169"/>
    </source>
</evidence>
<evidence type="ECO:0000256" key="3">
    <source>
        <dbReference type="ARBA" id="ARBA00023125"/>
    </source>
</evidence>
<dbReference type="Pfam" id="PF00072">
    <property type="entry name" value="Response_reg"/>
    <property type="match status" value="1"/>
</dbReference>
<evidence type="ECO:0000313" key="9">
    <source>
        <dbReference type="Proteomes" id="UP000248014"/>
    </source>
</evidence>
<dbReference type="CDD" id="cd00383">
    <property type="entry name" value="trans_reg_C"/>
    <property type="match status" value="1"/>
</dbReference>
<dbReference type="InterPro" id="IPR011006">
    <property type="entry name" value="CheY-like_superfamily"/>
</dbReference>
<keyword evidence="9" id="KW-1185">Reference proteome</keyword>
<dbReference type="Gene3D" id="1.10.10.10">
    <property type="entry name" value="Winged helix-like DNA-binding domain superfamily/Winged helix DNA-binding domain"/>
    <property type="match status" value="1"/>
</dbReference>
<organism evidence="8 9">
    <name type="scientific">Blastomonas natatoria</name>
    <dbReference type="NCBI Taxonomy" id="34015"/>
    <lineage>
        <taxon>Bacteria</taxon>
        <taxon>Pseudomonadati</taxon>
        <taxon>Pseudomonadota</taxon>
        <taxon>Alphaproteobacteria</taxon>
        <taxon>Sphingomonadales</taxon>
        <taxon>Sphingomonadaceae</taxon>
        <taxon>Blastomonas</taxon>
    </lineage>
</organism>
<dbReference type="Gene3D" id="3.40.50.2300">
    <property type="match status" value="1"/>
</dbReference>
<gene>
    <name evidence="8" type="ORF">C7451_108175</name>
</gene>
<evidence type="ECO:0000256" key="2">
    <source>
        <dbReference type="ARBA" id="ARBA00023012"/>
    </source>
</evidence>
<dbReference type="GO" id="GO:0000976">
    <property type="term" value="F:transcription cis-regulatory region binding"/>
    <property type="evidence" value="ECO:0007669"/>
    <property type="project" value="TreeGrafter"/>
</dbReference>
<evidence type="ECO:0000256" key="1">
    <source>
        <dbReference type="ARBA" id="ARBA00022553"/>
    </source>
</evidence>
<name>A0A2V3UYM6_9SPHN</name>
<keyword evidence="1 4" id="KW-0597">Phosphoprotein</keyword>
<dbReference type="RefSeq" id="WP_110299187.1">
    <property type="nucleotide sequence ID" value="NZ_QJJM01000008.1"/>
</dbReference>
<feature type="domain" description="Response regulatory" evidence="6">
    <location>
        <begin position="2"/>
        <end position="117"/>
    </location>
</feature>
<evidence type="ECO:0000313" key="8">
    <source>
        <dbReference type="EMBL" id="PXW74513.1"/>
    </source>
</evidence>
<dbReference type="SUPFAM" id="SSF52172">
    <property type="entry name" value="CheY-like"/>
    <property type="match status" value="1"/>
</dbReference>
<dbReference type="SMART" id="SM00448">
    <property type="entry name" value="REC"/>
    <property type="match status" value="1"/>
</dbReference>
<feature type="domain" description="OmpR/PhoB-type" evidence="7">
    <location>
        <begin position="127"/>
        <end position="226"/>
    </location>
</feature>
<keyword evidence="2" id="KW-0902">Two-component regulatory system</keyword>
<keyword evidence="3 5" id="KW-0238">DNA-binding</keyword>
<reference evidence="8 9" key="1">
    <citation type="submission" date="2018-05" db="EMBL/GenBank/DDBJ databases">
        <title>Genomic Encyclopedia of Type Strains, Phase IV (KMG-IV): sequencing the most valuable type-strain genomes for metagenomic binning, comparative biology and taxonomic classification.</title>
        <authorList>
            <person name="Goeker M."/>
        </authorList>
    </citation>
    <scope>NUCLEOTIDE SEQUENCE [LARGE SCALE GENOMIC DNA]</scope>
    <source>
        <strain evidence="8 9">DSM 3183</strain>
    </source>
</reference>
<dbReference type="CDD" id="cd17574">
    <property type="entry name" value="REC_OmpR"/>
    <property type="match status" value="1"/>
</dbReference>
<dbReference type="PROSITE" id="PS51755">
    <property type="entry name" value="OMPR_PHOB"/>
    <property type="match status" value="1"/>
</dbReference>
<dbReference type="SMART" id="SM00862">
    <property type="entry name" value="Trans_reg_C"/>
    <property type="match status" value="1"/>
</dbReference>
<dbReference type="GO" id="GO:0032993">
    <property type="term" value="C:protein-DNA complex"/>
    <property type="evidence" value="ECO:0007669"/>
    <property type="project" value="TreeGrafter"/>
</dbReference>
<feature type="modified residue" description="4-aspartylphosphate" evidence="4">
    <location>
        <position position="51"/>
    </location>
</feature>
<dbReference type="PANTHER" id="PTHR48111:SF40">
    <property type="entry name" value="PHOSPHATE REGULON TRANSCRIPTIONAL REGULATORY PROTEIN PHOB"/>
    <property type="match status" value="1"/>
</dbReference>
<dbReference type="EMBL" id="QJJM01000008">
    <property type="protein sequence ID" value="PXW74513.1"/>
    <property type="molecule type" value="Genomic_DNA"/>
</dbReference>
<dbReference type="GO" id="GO:0006355">
    <property type="term" value="P:regulation of DNA-templated transcription"/>
    <property type="evidence" value="ECO:0007669"/>
    <property type="project" value="InterPro"/>
</dbReference>
<dbReference type="OrthoDB" id="9802426at2"/>
<dbReference type="InterPro" id="IPR001789">
    <property type="entry name" value="Sig_transdc_resp-reg_receiver"/>
</dbReference>
<evidence type="ECO:0000259" key="7">
    <source>
        <dbReference type="PROSITE" id="PS51755"/>
    </source>
</evidence>
<dbReference type="PROSITE" id="PS50110">
    <property type="entry name" value="RESPONSE_REGULATORY"/>
    <property type="match status" value="1"/>
</dbReference>
<dbReference type="AlphaFoldDB" id="A0A2V3UYM6"/>
<accession>A0A2V3UYM6</accession>
<proteinExistence type="predicted"/>
<dbReference type="Proteomes" id="UP000248014">
    <property type="component" value="Unassembled WGS sequence"/>
</dbReference>
<dbReference type="GO" id="GO:0005829">
    <property type="term" value="C:cytosol"/>
    <property type="evidence" value="ECO:0007669"/>
    <property type="project" value="TreeGrafter"/>
</dbReference>
<dbReference type="InterPro" id="IPR001867">
    <property type="entry name" value="OmpR/PhoB-type_DNA-bd"/>
</dbReference>